<dbReference type="Pfam" id="PF14011">
    <property type="entry name" value="ESX-1_EspG"/>
    <property type="match status" value="1"/>
</dbReference>
<comment type="subcellular location">
    <subcellularLocation>
        <location evidence="1">Cytoplasm</location>
    </subcellularLocation>
</comment>
<sequence length="271" mass="29140">MTLGSPTGTADPITISTLEFDVLWEQRAPEEMPLVLRVPSPGRTDLERNRLVRQAWSSLEARGLGGPVNLDPRLAHLISLLRRPDREVDGRLWLGSPLRVLAAATGEEAVLATLSGSSLTLGPAEASGLPRYALSVLPPAPAGPGRSLTLPTADFEAAAHEATGRTAFEAALIARGVRQADSAELATMIGDIVRQGQFGSAARDRWGRRVRAPRVLSFFDTPDGRYLHLRSSAPDAEPWTTISPADHRRLLQHLTALHGSGSDEDPDHLTV</sequence>
<dbReference type="InterPro" id="IPR025734">
    <property type="entry name" value="EspG"/>
</dbReference>
<organism evidence="5 6">
    <name type="scientific">Actinophytocola xanthii</name>
    <dbReference type="NCBI Taxonomy" id="1912961"/>
    <lineage>
        <taxon>Bacteria</taxon>
        <taxon>Bacillati</taxon>
        <taxon>Actinomycetota</taxon>
        <taxon>Actinomycetes</taxon>
        <taxon>Pseudonocardiales</taxon>
        <taxon>Pseudonocardiaceae</taxon>
    </lineage>
</organism>
<evidence type="ECO:0000256" key="1">
    <source>
        <dbReference type="ARBA" id="ARBA00004496"/>
    </source>
</evidence>
<dbReference type="STRING" id="1912961.BU204_30285"/>
<evidence type="ECO:0000256" key="2">
    <source>
        <dbReference type="ARBA" id="ARBA00006411"/>
    </source>
</evidence>
<evidence type="ECO:0000256" key="4">
    <source>
        <dbReference type="ARBA" id="ARBA00023186"/>
    </source>
</evidence>
<keyword evidence="6" id="KW-1185">Reference proteome</keyword>
<dbReference type="Proteomes" id="UP000185596">
    <property type="component" value="Unassembled WGS sequence"/>
</dbReference>
<protein>
    <submittedName>
        <fullName evidence="5">ESX secretion-associated protein EspG</fullName>
    </submittedName>
</protein>
<dbReference type="OrthoDB" id="3679349at2"/>
<dbReference type="EMBL" id="MSIE01000067">
    <property type="protein sequence ID" value="OLF11387.1"/>
    <property type="molecule type" value="Genomic_DNA"/>
</dbReference>
<dbReference type="RefSeq" id="WP_075129203.1">
    <property type="nucleotide sequence ID" value="NZ_MSIE01000067.1"/>
</dbReference>
<dbReference type="AlphaFoldDB" id="A0A1Q8CAJ4"/>
<accession>A0A1Q8CAJ4</accession>
<name>A0A1Q8CAJ4_9PSEU</name>
<evidence type="ECO:0000256" key="3">
    <source>
        <dbReference type="ARBA" id="ARBA00022490"/>
    </source>
</evidence>
<evidence type="ECO:0000313" key="5">
    <source>
        <dbReference type="EMBL" id="OLF11387.1"/>
    </source>
</evidence>
<gene>
    <name evidence="5" type="ORF">BU204_30285</name>
</gene>
<keyword evidence="3" id="KW-0963">Cytoplasm</keyword>
<comment type="similarity">
    <text evidence="2">Belongs to the EspG family.</text>
</comment>
<proteinExistence type="inferred from homology"/>
<reference evidence="5 6" key="1">
    <citation type="submission" date="2016-12" db="EMBL/GenBank/DDBJ databases">
        <title>The draft genome sequence of Actinophytocola sp. 11-183.</title>
        <authorList>
            <person name="Wang W."/>
            <person name="Yuan L."/>
        </authorList>
    </citation>
    <scope>NUCLEOTIDE SEQUENCE [LARGE SCALE GENOMIC DNA]</scope>
    <source>
        <strain evidence="5 6">11-183</strain>
    </source>
</reference>
<evidence type="ECO:0000313" key="6">
    <source>
        <dbReference type="Proteomes" id="UP000185596"/>
    </source>
</evidence>
<keyword evidence="4" id="KW-0143">Chaperone</keyword>
<comment type="caution">
    <text evidence="5">The sequence shown here is derived from an EMBL/GenBank/DDBJ whole genome shotgun (WGS) entry which is preliminary data.</text>
</comment>